<dbReference type="InterPro" id="IPR050598">
    <property type="entry name" value="AminoAcid_Transporter"/>
</dbReference>
<evidence type="ECO:0000256" key="3">
    <source>
        <dbReference type="ARBA" id="ARBA00022989"/>
    </source>
</evidence>
<accession>A0ABR1C9C3</accession>
<keyword evidence="7" id="KW-1185">Reference proteome</keyword>
<dbReference type="InterPro" id="IPR002293">
    <property type="entry name" value="AA/rel_permease1"/>
</dbReference>
<keyword evidence="4 5" id="KW-0472">Membrane</keyword>
<dbReference type="EMBL" id="JAVFWL010000002">
    <property type="protein sequence ID" value="KAK6735092.1"/>
    <property type="molecule type" value="Genomic_DNA"/>
</dbReference>
<evidence type="ECO:0000313" key="7">
    <source>
        <dbReference type="Proteomes" id="UP001303046"/>
    </source>
</evidence>
<reference evidence="6 7" key="1">
    <citation type="submission" date="2023-08" db="EMBL/GenBank/DDBJ databases">
        <title>A Necator americanus chromosomal reference genome.</title>
        <authorList>
            <person name="Ilik V."/>
            <person name="Petrzelkova K.J."/>
            <person name="Pardy F."/>
            <person name="Fuh T."/>
            <person name="Niatou-Singa F.S."/>
            <person name="Gouil Q."/>
            <person name="Baker L."/>
            <person name="Ritchie M.E."/>
            <person name="Jex A.R."/>
            <person name="Gazzola D."/>
            <person name="Li H."/>
            <person name="Toshio Fujiwara R."/>
            <person name="Zhan B."/>
            <person name="Aroian R.V."/>
            <person name="Pafco B."/>
            <person name="Schwarz E.M."/>
        </authorList>
    </citation>
    <scope>NUCLEOTIDE SEQUENCE [LARGE SCALE GENOMIC DNA]</scope>
    <source>
        <strain evidence="6 7">Aroian</strain>
        <tissue evidence="6">Whole animal</tissue>
    </source>
</reference>
<evidence type="ECO:0000256" key="2">
    <source>
        <dbReference type="ARBA" id="ARBA00022692"/>
    </source>
</evidence>
<comment type="subcellular location">
    <subcellularLocation>
        <location evidence="1">Membrane</location>
        <topology evidence="1">Multi-pass membrane protein</topology>
    </subcellularLocation>
</comment>
<evidence type="ECO:0000256" key="1">
    <source>
        <dbReference type="ARBA" id="ARBA00004141"/>
    </source>
</evidence>
<proteinExistence type="predicted"/>
<organism evidence="6 7">
    <name type="scientific">Necator americanus</name>
    <name type="common">Human hookworm</name>
    <dbReference type="NCBI Taxonomy" id="51031"/>
    <lineage>
        <taxon>Eukaryota</taxon>
        <taxon>Metazoa</taxon>
        <taxon>Ecdysozoa</taxon>
        <taxon>Nematoda</taxon>
        <taxon>Chromadorea</taxon>
        <taxon>Rhabditida</taxon>
        <taxon>Rhabditina</taxon>
        <taxon>Rhabditomorpha</taxon>
        <taxon>Strongyloidea</taxon>
        <taxon>Ancylostomatidae</taxon>
        <taxon>Bunostominae</taxon>
        <taxon>Necator</taxon>
    </lineage>
</organism>
<keyword evidence="2 5" id="KW-0812">Transmembrane</keyword>
<dbReference type="Gene3D" id="1.20.1740.10">
    <property type="entry name" value="Amino acid/polyamine transporter I"/>
    <property type="match status" value="1"/>
</dbReference>
<dbReference type="PANTHER" id="PTHR11785:SF523">
    <property type="entry name" value="AMINO ACID TRANSPORTER PROTEIN 6"/>
    <property type="match status" value="1"/>
</dbReference>
<feature type="transmembrane region" description="Helical" evidence="5">
    <location>
        <begin position="44"/>
        <end position="66"/>
    </location>
</feature>
<comment type="caution">
    <text evidence="6">The sequence shown here is derived from an EMBL/GenBank/DDBJ whole genome shotgun (WGS) entry which is preliminary data.</text>
</comment>
<feature type="transmembrane region" description="Helical" evidence="5">
    <location>
        <begin position="12"/>
        <end position="32"/>
    </location>
</feature>
<sequence length="231" mass="25281">MEDVRLSRSQKMGLLGAISYIIGNIVGSGIFITPSTILKTTGSMGLSLIIWVTAACISMLGSFCYVELGTSIRMSGGDFAYLCFMKCAERASKPRTPNLDRISKTTKELLEKKSLRLTPNESHIERLIAITSCGKPLQEEHNIQLVALLSKDGTRMSSRREMEIITGRFYSNLFRSSTPVSTPIIPSGVAPDSQILPSEVRTTVKSMKPGTAPGPNFISADFLRAVDIHFM</sequence>
<dbReference type="Proteomes" id="UP001303046">
    <property type="component" value="Unassembled WGS sequence"/>
</dbReference>
<keyword evidence="3 5" id="KW-1133">Transmembrane helix</keyword>
<evidence type="ECO:0000256" key="4">
    <source>
        <dbReference type="ARBA" id="ARBA00023136"/>
    </source>
</evidence>
<dbReference type="Pfam" id="PF13520">
    <property type="entry name" value="AA_permease_2"/>
    <property type="match status" value="1"/>
</dbReference>
<protein>
    <recommendedName>
        <fullName evidence="8">Amino acid permease/ SLC12A domain-containing protein</fullName>
    </recommendedName>
</protein>
<gene>
    <name evidence="6" type="primary">Necator_chrII.g6137</name>
    <name evidence="6" type="ORF">RB195_018344</name>
</gene>
<name>A0ABR1C9C3_NECAM</name>
<evidence type="ECO:0008006" key="8">
    <source>
        <dbReference type="Google" id="ProtNLM"/>
    </source>
</evidence>
<evidence type="ECO:0000256" key="5">
    <source>
        <dbReference type="SAM" id="Phobius"/>
    </source>
</evidence>
<dbReference type="PANTHER" id="PTHR11785">
    <property type="entry name" value="AMINO ACID TRANSPORTER"/>
    <property type="match status" value="1"/>
</dbReference>
<evidence type="ECO:0000313" key="6">
    <source>
        <dbReference type="EMBL" id="KAK6735092.1"/>
    </source>
</evidence>